<protein>
    <recommendedName>
        <fullName evidence="4">C-type lysozyme inhibitor domain-containing protein</fullName>
    </recommendedName>
</protein>
<dbReference type="RefSeq" id="WP_191731396.1">
    <property type="nucleotide sequence ID" value="NZ_JACSPT010000030.1"/>
</dbReference>
<name>A0ABR8W0Q8_9GAMM</name>
<feature type="chain" id="PRO_5047327664" description="C-type lysozyme inhibitor domain-containing protein" evidence="1">
    <location>
        <begin position="23"/>
        <end position="116"/>
    </location>
</feature>
<evidence type="ECO:0000313" key="2">
    <source>
        <dbReference type="EMBL" id="MBD8010587.1"/>
    </source>
</evidence>
<dbReference type="PROSITE" id="PS51257">
    <property type="entry name" value="PROKAR_LIPOPROTEIN"/>
    <property type="match status" value="1"/>
</dbReference>
<evidence type="ECO:0008006" key="4">
    <source>
        <dbReference type="Google" id="ProtNLM"/>
    </source>
</evidence>
<dbReference type="SUPFAM" id="SSF141488">
    <property type="entry name" value="YdhA-like"/>
    <property type="match status" value="1"/>
</dbReference>
<keyword evidence="1" id="KW-0732">Signal</keyword>
<gene>
    <name evidence="2" type="ORF">H9629_14780</name>
</gene>
<sequence>MKYLVGSFLLALALTGCNSYPAHESALSASNVNTVVETQVINFVGPMDLTIQLKSSDNFETAEMMDNSGKVHRLKQTVAASGVRLANDKGVSIHFKRGEGVVELVKGKPINITEYK</sequence>
<keyword evidence="3" id="KW-1185">Reference proteome</keyword>
<comment type="caution">
    <text evidence="2">The sequence shown here is derived from an EMBL/GenBank/DDBJ whole genome shotgun (WGS) entry which is preliminary data.</text>
</comment>
<feature type="signal peptide" evidence="1">
    <location>
        <begin position="1"/>
        <end position="22"/>
    </location>
</feature>
<dbReference type="EMBL" id="JACSPT010000030">
    <property type="protein sequence ID" value="MBD8010587.1"/>
    <property type="molecule type" value="Genomic_DNA"/>
</dbReference>
<dbReference type="Proteomes" id="UP000621930">
    <property type="component" value="Unassembled WGS sequence"/>
</dbReference>
<dbReference type="InterPro" id="IPR036328">
    <property type="entry name" value="MliC_sf"/>
</dbReference>
<reference evidence="2 3" key="1">
    <citation type="submission" date="2020-08" db="EMBL/GenBank/DDBJ databases">
        <title>A Genomic Blueprint of the Chicken Gut Microbiome.</title>
        <authorList>
            <person name="Gilroy R."/>
            <person name="Ravi A."/>
            <person name="Getino M."/>
            <person name="Pursley I."/>
            <person name="Horton D.L."/>
            <person name="Alikhan N.-F."/>
            <person name="Baker D."/>
            <person name="Gharbi K."/>
            <person name="Hall N."/>
            <person name="Watson M."/>
            <person name="Adriaenssens E.M."/>
            <person name="Foster-Nyarko E."/>
            <person name="Jarju S."/>
            <person name="Secka A."/>
            <person name="Antonio M."/>
            <person name="Oren A."/>
            <person name="Chaudhuri R."/>
            <person name="La Ragione R.M."/>
            <person name="Hildebrand F."/>
            <person name="Pallen M.J."/>
        </authorList>
    </citation>
    <scope>NUCLEOTIDE SEQUENCE [LARGE SCALE GENOMIC DNA]</scope>
    <source>
        <strain evidence="2 3">Sa1BUA6</strain>
    </source>
</reference>
<accession>A0ABR8W0Q8</accession>
<organism evidence="2 3">
    <name type="scientific">Acinetobacter pecorum</name>
    <dbReference type="NCBI Taxonomy" id="2762215"/>
    <lineage>
        <taxon>Bacteria</taxon>
        <taxon>Pseudomonadati</taxon>
        <taxon>Pseudomonadota</taxon>
        <taxon>Gammaproteobacteria</taxon>
        <taxon>Moraxellales</taxon>
        <taxon>Moraxellaceae</taxon>
        <taxon>Acinetobacter</taxon>
    </lineage>
</organism>
<proteinExistence type="predicted"/>
<evidence type="ECO:0000313" key="3">
    <source>
        <dbReference type="Proteomes" id="UP000621930"/>
    </source>
</evidence>
<evidence type="ECO:0000256" key="1">
    <source>
        <dbReference type="SAM" id="SignalP"/>
    </source>
</evidence>